<dbReference type="Pfam" id="PF15257">
    <property type="entry name" value="DUF4590"/>
    <property type="match status" value="1"/>
</dbReference>
<evidence type="ECO:0000259" key="2">
    <source>
        <dbReference type="Pfam" id="PF15257"/>
    </source>
</evidence>
<dbReference type="EMBL" id="VWZW01002582">
    <property type="protein sequence ID" value="NXH83741.1"/>
    <property type="molecule type" value="Genomic_DNA"/>
</dbReference>
<feature type="domain" description="DUF4590" evidence="2">
    <location>
        <begin position="82"/>
        <end position="187"/>
    </location>
</feature>
<gene>
    <name evidence="3" type="primary">Erich3_0</name>
    <name evidence="3" type="ORF">EDOCOE_R04322</name>
</gene>
<proteinExistence type="predicted"/>
<dbReference type="PANTHER" id="PTHR23034">
    <property type="entry name" value="GLUTAMATE-RICH PROTEIN 3"/>
    <property type="match status" value="1"/>
</dbReference>
<keyword evidence="4" id="KW-1185">Reference proteome</keyword>
<protein>
    <submittedName>
        <fullName evidence="3">ERIC3 protein</fullName>
    </submittedName>
</protein>
<organism evidence="3 4">
    <name type="scientific">Edolisoma coerulescens</name>
    <dbReference type="NCBI Taxonomy" id="2585810"/>
    <lineage>
        <taxon>Eukaryota</taxon>
        <taxon>Metazoa</taxon>
        <taxon>Chordata</taxon>
        <taxon>Craniata</taxon>
        <taxon>Vertebrata</taxon>
        <taxon>Euteleostomi</taxon>
        <taxon>Archelosauria</taxon>
        <taxon>Archosauria</taxon>
        <taxon>Dinosauria</taxon>
        <taxon>Saurischia</taxon>
        <taxon>Theropoda</taxon>
        <taxon>Coelurosauria</taxon>
        <taxon>Aves</taxon>
        <taxon>Neognathae</taxon>
        <taxon>Neoaves</taxon>
        <taxon>Telluraves</taxon>
        <taxon>Australaves</taxon>
        <taxon>Passeriformes</taxon>
        <taxon>Corvoidea</taxon>
        <taxon>Campephagidae</taxon>
        <taxon>Edolisoma</taxon>
    </lineage>
</organism>
<sequence>YQLPVLSPCVVPVPPPRPHGGDRRVAAVRAGLPAGRRFRPTTAFNEQVLINNTRGFPKSPLCSNALVTMVYLGKSKNVCLSYYKEEISVYQQHCGRENICVYKGKVLEGDTFQFTSKRHQGFPFSLTFFLNGMQIDRLSCCCEYKQCRCSRLRRRHRYFRVLSVEGAFPCYRCIIAMGLDKKLSPPKRKTEYHEEKHVCSWEHTVHCEPTNSSVEQKSSKTSELVILPGHETSVETEETLETREYRREEM</sequence>
<feature type="compositionally biased region" description="Basic and acidic residues" evidence="1">
    <location>
        <begin position="240"/>
        <end position="250"/>
    </location>
</feature>
<evidence type="ECO:0000313" key="4">
    <source>
        <dbReference type="Proteomes" id="UP000526889"/>
    </source>
</evidence>
<feature type="region of interest" description="Disordered" evidence="1">
    <location>
        <begin position="212"/>
        <end position="250"/>
    </location>
</feature>
<feature type="non-terminal residue" evidence="3">
    <location>
        <position position="1"/>
    </location>
</feature>
<accession>A0A7K9N9I7</accession>
<reference evidence="3 4" key="1">
    <citation type="submission" date="2019-09" db="EMBL/GenBank/DDBJ databases">
        <title>Bird 10,000 Genomes (B10K) Project - Family phase.</title>
        <authorList>
            <person name="Zhang G."/>
        </authorList>
    </citation>
    <scope>NUCLEOTIDE SEQUENCE [LARGE SCALE GENOMIC DNA]</scope>
    <source>
        <strain evidence="3">B10K-DU-001-25</strain>
        <tissue evidence="3">Muscle</tissue>
    </source>
</reference>
<dbReference type="AlphaFoldDB" id="A0A7K9N9I7"/>
<name>A0A7K9N9I7_9CORV</name>
<feature type="non-terminal residue" evidence="3">
    <location>
        <position position="250"/>
    </location>
</feature>
<evidence type="ECO:0000256" key="1">
    <source>
        <dbReference type="SAM" id="MobiDB-lite"/>
    </source>
</evidence>
<dbReference type="InterPro" id="IPR027962">
    <property type="entry name" value="ERICH3"/>
</dbReference>
<feature type="compositionally biased region" description="Polar residues" evidence="1">
    <location>
        <begin position="212"/>
        <end position="222"/>
    </location>
</feature>
<evidence type="ECO:0000313" key="3">
    <source>
        <dbReference type="EMBL" id="NXH83741.1"/>
    </source>
</evidence>
<comment type="caution">
    <text evidence="3">The sequence shown here is derived from an EMBL/GenBank/DDBJ whole genome shotgun (WGS) entry which is preliminary data.</text>
</comment>
<dbReference type="InterPro" id="IPR048257">
    <property type="entry name" value="DUF4590"/>
</dbReference>
<dbReference type="PANTHER" id="PTHR23034:SF2">
    <property type="entry name" value="GLUTAMATE-RICH PROTEIN 3"/>
    <property type="match status" value="1"/>
</dbReference>
<dbReference type="Proteomes" id="UP000526889">
    <property type="component" value="Unassembled WGS sequence"/>
</dbReference>